<accession>A0A3L7JI08</accession>
<keyword evidence="2" id="KW-0378">Hydrolase</keyword>
<dbReference type="EMBL" id="RCWN01000001">
    <property type="protein sequence ID" value="RLQ88132.1"/>
    <property type="molecule type" value="Genomic_DNA"/>
</dbReference>
<dbReference type="PANTHER" id="PTHR42834">
    <property type="entry name" value="ENDONUCLEASE/EXONUCLEASE/PHOSPHATASE FAMILY PROTEIN (AFU_ORTHOLOGUE AFUA_3G09210)"/>
    <property type="match status" value="1"/>
</dbReference>
<dbReference type="Pfam" id="PF03372">
    <property type="entry name" value="Exo_endo_phos"/>
    <property type="match status" value="1"/>
</dbReference>
<dbReference type="SUPFAM" id="SSF56219">
    <property type="entry name" value="DNase I-like"/>
    <property type="match status" value="1"/>
</dbReference>
<dbReference type="RefSeq" id="WP_121645097.1">
    <property type="nucleotide sequence ID" value="NZ_RCWN01000001.1"/>
</dbReference>
<name>A0A3L7JI08_9HYPH</name>
<dbReference type="InterPro" id="IPR005135">
    <property type="entry name" value="Endo/exonuclease/phosphatase"/>
</dbReference>
<dbReference type="PANTHER" id="PTHR42834:SF1">
    <property type="entry name" value="ENDONUCLEASE_EXONUCLEASE_PHOSPHATASE FAMILY PROTEIN (AFU_ORTHOLOGUE AFUA_3G09210)"/>
    <property type="match status" value="1"/>
</dbReference>
<dbReference type="Proteomes" id="UP000281094">
    <property type="component" value="Unassembled WGS sequence"/>
</dbReference>
<evidence type="ECO:0000259" key="1">
    <source>
        <dbReference type="Pfam" id="PF03372"/>
    </source>
</evidence>
<feature type="domain" description="Endonuclease/exonuclease/phosphatase" evidence="1">
    <location>
        <begin position="60"/>
        <end position="360"/>
    </location>
</feature>
<dbReference type="InterPro" id="IPR036691">
    <property type="entry name" value="Endo/exonu/phosph_ase_sf"/>
</dbReference>
<comment type="caution">
    <text evidence="2">The sequence shown here is derived from an EMBL/GenBank/DDBJ whole genome shotgun (WGS) entry which is preliminary data.</text>
</comment>
<keyword evidence="3" id="KW-1185">Reference proteome</keyword>
<keyword evidence="2" id="KW-0255">Endonuclease</keyword>
<keyword evidence="2" id="KW-0540">Nuclease</keyword>
<proteinExistence type="predicted"/>
<protein>
    <submittedName>
        <fullName evidence="2">Endonuclease</fullName>
    </submittedName>
</protein>
<dbReference type="GO" id="GO:0004519">
    <property type="term" value="F:endonuclease activity"/>
    <property type="evidence" value="ECO:0007669"/>
    <property type="project" value="UniProtKB-KW"/>
</dbReference>
<gene>
    <name evidence="2" type="ORF">D8780_07885</name>
</gene>
<evidence type="ECO:0000313" key="2">
    <source>
        <dbReference type="EMBL" id="RLQ88132.1"/>
    </source>
</evidence>
<dbReference type="Gene3D" id="3.60.10.10">
    <property type="entry name" value="Endonuclease/exonuclease/phosphatase"/>
    <property type="match status" value="1"/>
</dbReference>
<organism evidence="2 3">
    <name type="scientific">Notoacmeibacter ruber</name>
    <dbReference type="NCBI Taxonomy" id="2670375"/>
    <lineage>
        <taxon>Bacteria</taxon>
        <taxon>Pseudomonadati</taxon>
        <taxon>Pseudomonadota</taxon>
        <taxon>Alphaproteobacteria</taxon>
        <taxon>Hyphomicrobiales</taxon>
        <taxon>Notoacmeibacteraceae</taxon>
        <taxon>Notoacmeibacter</taxon>
    </lineage>
</organism>
<sequence>MGLRLATFNIENLMNRFDFHGFRNASRQDRALALYQIEDRRQYERLEAARTVATTDDTRQLSALAMTAVRADIICLQEVDNIDALEAFERNYLHRMVGRGYRQRHVTRGNDGRGIDLGILARNETRDGKPIEIRDIQSHAVRTFADLDLHSKELQAMGVDGAQRLFRRDCMVVDVAVGGRPFTVVVLHLKSMGPSRDRDISGRDWTMPVRRAELAAARRILEEKFDGRARDMRWAICGDLNDYRERIVIHGEFEEDYRFEPISESRSSLDVLLDDGFAIDPAQRLDPMQRWTLFHSRGPERRHLCQLDYILLSPKLAEANPAAVPEIERRGQPWRTIFPPGQVVERFPRTGWDRPKASDHCPIVLELDI</sequence>
<dbReference type="AlphaFoldDB" id="A0A3L7JI08"/>
<reference evidence="2 3" key="1">
    <citation type="submission" date="2018-10" db="EMBL/GenBank/DDBJ databases">
        <title>Notoacmeibacter sp. M2BS9Y-3-1, whole genome shotgun sequence.</title>
        <authorList>
            <person name="Tuo L."/>
        </authorList>
    </citation>
    <scope>NUCLEOTIDE SEQUENCE [LARGE SCALE GENOMIC DNA]</scope>
    <source>
        <strain evidence="2 3">M2BS9Y-3-1</strain>
    </source>
</reference>
<evidence type="ECO:0000313" key="3">
    <source>
        <dbReference type="Proteomes" id="UP000281094"/>
    </source>
</evidence>